<dbReference type="Proteomes" id="UP000245133">
    <property type="component" value="Unassembled WGS sequence"/>
</dbReference>
<dbReference type="InterPro" id="IPR052918">
    <property type="entry name" value="Motility_Chemotaxis_Reg"/>
</dbReference>
<dbReference type="PANTHER" id="PTHR35580:SF1">
    <property type="entry name" value="PHYTASE-LIKE DOMAIN-CONTAINING PROTEIN"/>
    <property type="match status" value="1"/>
</dbReference>
<evidence type="ECO:0000313" key="2">
    <source>
        <dbReference type="EMBL" id="GBF50606.1"/>
    </source>
</evidence>
<reference evidence="2 3" key="1">
    <citation type="submission" date="2018-02" db="EMBL/GenBank/DDBJ databases">
        <title>Novel Leptospira species isolated from soil and water in Japan.</title>
        <authorList>
            <person name="Nakao R."/>
            <person name="Masuzawa T."/>
        </authorList>
    </citation>
    <scope>NUCLEOTIDE SEQUENCE [LARGE SCALE GENOMIC DNA]</scope>
    <source>
        <strain evidence="2 3">YH101</strain>
    </source>
</reference>
<dbReference type="AlphaFoldDB" id="A0A2P2E1D9"/>
<sequence>MNLHSISFRTLYIFICLLSFQCQALDLNNPGDTRSQAGLLAALWRNAARPISVCDTSTFEYAPNVRANYTVGQGKPVLNPIQIVQAQDQSLYVFGYTNFNPEKNLTSFSGQEGTGNNFNAAVIKFSPKGDILWSRTLGRASVAGNGVGISLSPKGVYVVSTATESIGNPLQSFVGSNANVGVFSLSPEGQLLWNTYYGNTGTDNRVYTVATFPNGDLVLGGDSLTAGFINFPGTLKKSYTTVPANVSFILRVSSEGLGQWVHYFGGAGTVTRSAERVTISSTNHIWVQGYDSVPFDALANRVGVNHPSDGFKHFVITQFDENGNYQRHTFMPSTVNQSSPILPMPLEANGSGNEMLFGGLSNNRFIGFDGVPGRSHQGSADQFLVRFNSNLQASFLAYLGSANQEIGPVYRIFQDKRKGAYYAYVAYLTDPKLAPNVVFPPGNIRTALLRLDESGQLLEHGYQVSNDTTFLVPLSMAETCDGGVVVGYFEGDNLDFSNSSFAKYRIRKLPPPIPVHHDYTVPWGTQAGP</sequence>
<feature type="chain" id="PRO_5015115802" description="Lipoprotein" evidence="1">
    <location>
        <begin position="25"/>
        <end position="529"/>
    </location>
</feature>
<protein>
    <recommendedName>
        <fullName evidence="4">Lipoprotein</fullName>
    </recommendedName>
</protein>
<gene>
    <name evidence="2" type="ORF">LPTSP4_21320</name>
</gene>
<evidence type="ECO:0008006" key="4">
    <source>
        <dbReference type="Google" id="ProtNLM"/>
    </source>
</evidence>
<feature type="signal peptide" evidence="1">
    <location>
        <begin position="1"/>
        <end position="24"/>
    </location>
</feature>
<dbReference type="EMBL" id="BFBB01000005">
    <property type="protein sequence ID" value="GBF50606.1"/>
    <property type="molecule type" value="Genomic_DNA"/>
</dbReference>
<dbReference type="InterPro" id="IPR011048">
    <property type="entry name" value="Haem_d1_sf"/>
</dbReference>
<dbReference type="PANTHER" id="PTHR35580">
    <property type="entry name" value="CELL SURFACE GLYCOPROTEIN (S-LAYER PROTEIN)-LIKE PROTEIN"/>
    <property type="match status" value="1"/>
</dbReference>
<keyword evidence="3" id="KW-1185">Reference proteome</keyword>
<dbReference type="RefSeq" id="WP_108976516.1">
    <property type="nucleotide sequence ID" value="NZ_BFBB01000005.1"/>
</dbReference>
<name>A0A2P2E1D9_9LEPT</name>
<comment type="caution">
    <text evidence="2">The sequence shown here is derived from an EMBL/GenBank/DDBJ whole genome shotgun (WGS) entry which is preliminary data.</text>
</comment>
<evidence type="ECO:0000313" key="3">
    <source>
        <dbReference type="Proteomes" id="UP000245133"/>
    </source>
</evidence>
<proteinExistence type="predicted"/>
<evidence type="ECO:0000256" key="1">
    <source>
        <dbReference type="SAM" id="SignalP"/>
    </source>
</evidence>
<organism evidence="2 3">
    <name type="scientific">Leptospira ryugenii</name>
    <dbReference type="NCBI Taxonomy" id="1917863"/>
    <lineage>
        <taxon>Bacteria</taxon>
        <taxon>Pseudomonadati</taxon>
        <taxon>Spirochaetota</taxon>
        <taxon>Spirochaetia</taxon>
        <taxon>Leptospirales</taxon>
        <taxon>Leptospiraceae</taxon>
        <taxon>Leptospira</taxon>
    </lineage>
</organism>
<accession>A0A2P2E1D9</accession>
<dbReference type="OrthoDB" id="327358at2"/>
<dbReference type="SUPFAM" id="SSF51004">
    <property type="entry name" value="C-terminal (heme d1) domain of cytochrome cd1-nitrite reductase"/>
    <property type="match status" value="1"/>
</dbReference>
<keyword evidence="1" id="KW-0732">Signal</keyword>